<dbReference type="EMBL" id="LKEU01000020">
    <property type="protein sequence ID" value="OFV71489.1"/>
    <property type="molecule type" value="Genomic_DNA"/>
</dbReference>
<proteinExistence type="predicted"/>
<dbReference type="Proteomes" id="UP000176244">
    <property type="component" value="Unassembled WGS sequence"/>
</dbReference>
<evidence type="ECO:0000313" key="3">
    <source>
        <dbReference type="Proteomes" id="UP000176244"/>
    </source>
</evidence>
<keyword evidence="1" id="KW-0812">Transmembrane</keyword>
<protein>
    <submittedName>
        <fullName evidence="2">Uncharacterized protein</fullName>
    </submittedName>
</protein>
<evidence type="ECO:0000313" key="2">
    <source>
        <dbReference type="EMBL" id="OFV71489.1"/>
    </source>
</evidence>
<name>A0A1F2PJG0_9FIRM</name>
<reference evidence="2 3" key="1">
    <citation type="submission" date="2015-09" db="EMBL/GenBank/DDBJ databases">
        <title>Genome sequence of Acetobacterium wieringae DSM 1911.</title>
        <authorList>
            <person name="Poehlein A."/>
            <person name="Bengelsdorf F.R."/>
            <person name="Schiel-Bengelsdorf B."/>
            <person name="Duerre P."/>
            <person name="Daniel R."/>
        </authorList>
    </citation>
    <scope>NUCLEOTIDE SEQUENCE [LARGE SCALE GENOMIC DNA]</scope>
    <source>
        <strain evidence="2 3">DSM 1911</strain>
    </source>
</reference>
<comment type="caution">
    <text evidence="2">The sequence shown here is derived from an EMBL/GenBank/DDBJ whole genome shotgun (WGS) entry which is preliminary data.</text>
</comment>
<dbReference type="RefSeq" id="WP_070370332.1">
    <property type="nucleotide sequence ID" value="NZ_LKEU01000020.1"/>
</dbReference>
<keyword evidence="1" id="KW-0472">Membrane</keyword>
<feature type="transmembrane region" description="Helical" evidence="1">
    <location>
        <begin position="58"/>
        <end position="76"/>
    </location>
</feature>
<organism evidence="2 3">
    <name type="scientific">Acetobacterium wieringae</name>
    <dbReference type="NCBI Taxonomy" id="52694"/>
    <lineage>
        <taxon>Bacteria</taxon>
        <taxon>Bacillati</taxon>
        <taxon>Bacillota</taxon>
        <taxon>Clostridia</taxon>
        <taxon>Eubacteriales</taxon>
        <taxon>Eubacteriaceae</taxon>
        <taxon>Acetobacterium</taxon>
    </lineage>
</organism>
<feature type="transmembrane region" description="Helical" evidence="1">
    <location>
        <begin position="128"/>
        <end position="149"/>
    </location>
</feature>
<dbReference type="AlphaFoldDB" id="A0A1F2PJG0"/>
<sequence length="167" mass="19156">MKTVKNYFSFLAKEFLLSPLMQRMSTRYANLKIITYLVVLIILLANSLNTGQNEVSKLPHVFIMVNPILILGYIFYNSFTERVVTKDLSASGMIGLTYFLVIFIYALITMCVWDILGSSSYQLKQYSFLNLFGLPMVIAATSIIINWSITISRWVIVKRRDKCINEA</sequence>
<evidence type="ECO:0000256" key="1">
    <source>
        <dbReference type="SAM" id="Phobius"/>
    </source>
</evidence>
<keyword evidence="1" id="KW-1133">Transmembrane helix</keyword>
<gene>
    <name evidence="2" type="ORF">ACWI_09890</name>
</gene>
<feature type="transmembrane region" description="Helical" evidence="1">
    <location>
        <begin position="28"/>
        <end position="46"/>
    </location>
</feature>
<feature type="transmembrane region" description="Helical" evidence="1">
    <location>
        <begin position="96"/>
        <end position="116"/>
    </location>
</feature>
<accession>A0A1F2PJG0</accession>
<dbReference type="STRING" id="52694.ACWI_09890"/>